<feature type="region of interest" description="Disordered" evidence="7">
    <location>
        <begin position="221"/>
        <end position="251"/>
    </location>
</feature>
<dbReference type="CDD" id="cd17325">
    <property type="entry name" value="MFS_MdtG_SLC18_like"/>
    <property type="match status" value="1"/>
</dbReference>
<dbReference type="InterPro" id="IPR050930">
    <property type="entry name" value="MFS_Vesicular_Transporter"/>
</dbReference>
<keyword evidence="11" id="KW-1185">Reference proteome</keyword>
<evidence type="ECO:0000256" key="5">
    <source>
        <dbReference type="ARBA" id="ARBA00022989"/>
    </source>
</evidence>
<evidence type="ECO:0000313" key="10">
    <source>
        <dbReference type="EMBL" id="PYH68217.1"/>
    </source>
</evidence>
<sequence>MAAVAQCLACHSKAPWGATLFKWRSSRSFVLSVVCFAGMTDMLLYGLIIPILPNALSEKVKLPLGELQRWTSILLALYGAAMTMASLLCGYLVDRTASRRWLFVAGLAGLAVATTLLCIGTHLSLWILGRLLQGGAAAVVWTVGMTLLVDRYQEDALGNALGYFAMSTVIGATAGPLLGGVLYEHAGYYAPFGLAFALIALDLTLRLMIIETEKDQVTFEHRRKGASASSREDDTSTNLEFMDPSSRSSRQPTNHKAVFALLRSPRMVLALTVYFFLSTTLTAFDSALPLFVRDTFGWKQTAQGLIFIPLMVPHVLDPGIGYIVDRWPKTRCYLITMGLLAMVPLMVSLRFITENSIGHKVLLCTLLALIGGCVELIETPTMVEVTNRALEASTAWPGALGRNTAIALACGLCNCAFAAGSMAGPFLGGFIRDHAGWKTMSWALALPMGVWGILVLLFLC</sequence>
<evidence type="ECO:0000256" key="6">
    <source>
        <dbReference type="ARBA" id="ARBA00023136"/>
    </source>
</evidence>
<keyword evidence="6 8" id="KW-0472">Membrane</keyword>
<feature type="transmembrane region" description="Helical" evidence="8">
    <location>
        <begin position="439"/>
        <end position="459"/>
    </location>
</feature>
<accession>A0A319B5X6</accession>
<dbReference type="GO" id="GO:0022857">
    <property type="term" value="F:transmembrane transporter activity"/>
    <property type="evidence" value="ECO:0007669"/>
    <property type="project" value="InterPro"/>
</dbReference>
<dbReference type="GeneID" id="37215895"/>
<keyword evidence="3" id="KW-0813">Transport</keyword>
<dbReference type="RefSeq" id="XP_025562011.1">
    <property type="nucleotide sequence ID" value="XM_025711303.1"/>
</dbReference>
<feature type="transmembrane region" description="Helical" evidence="8">
    <location>
        <begin position="331"/>
        <end position="351"/>
    </location>
</feature>
<name>A0A319B5X6_ASPVC</name>
<feature type="transmembrane region" description="Helical" evidence="8">
    <location>
        <begin position="72"/>
        <end position="94"/>
    </location>
</feature>
<dbReference type="InterPro" id="IPR011701">
    <property type="entry name" value="MFS"/>
</dbReference>
<feature type="transmembrane region" description="Helical" evidence="8">
    <location>
        <begin position="131"/>
        <end position="149"/>
    </location>
</feature>
<dbReference type="AlphaFoldDB" id="A0A319B5X6"/>
<dbReference type="SUPFAM" id="SSF103473">
    <property type="entry name" value="MFS general substrate transporter"/>
    <property type="match status" value="1"/>
</dbReference>
<dbReference type="PRINTS" id="PR01035">
    <property type="entry name" value="TCRTETA"/>
</dbReference>
<evidence type="ECO:0000256" key="4">
    <source>
        <dbReference type="ARBA" id="ARBA00022692"/>
    </source>
</evidence>
<evidence type="ECO:0000259" key="9">
    <source>
        <dbReference type="PROSITE" id="PS50850"/>
    </source>
</evidence>
<dbReference type="Gene3D" id="1.20.1250.20">
    <property type="entry name" value="MFS general substrate transporter like domains"/>
    <property type="match status" value="2"/>
</dbReference>
<feature type="transmembrane region" description="Helical" evidence="8">
    <location>
        <begin position="189"/>
        <end position="209"/>
    </location>
</feature>
<feature type="transmembrane region" description="Helical" evidence="8">
    <location>
        <begin position="29"/>
        <end position="52"/>
    </location>
</feature>
<evidence type="ECO:0000313" key="11">
    <source>
        <dbReference type="Proteomes" id="UP000248405"/>
    </source>
</evidence>
<feature type="transmembrane region" description="Helical" evidence="8">
    <location>
        <begin position="405"/>
        <end position="427"/>
    </location>
</feature>
<evidence type="ECO:0000256" key="7">
    <source>
        <dbReference type="SAM" id="MobiDB-lite"/>
    </source>
</evidence>
<feature type="domain" description="Major facilitator superfamily (MFS) profile" evidence="9">
    <location>
        <begin position="27"/>
        <end position="460"/>
    </location>
</feature>
<feature type="transmembrane region" description="Helical" evidence="8">
    <location>
        <begin position="161"/>
        <end position="183"/>
    </location>
</feature>
<feature type="transmembrane region" description="Helical" evidence="8">
    <location>
        <begin position="304"/>
        <end position="324"/>
    </location>
</feature>
<dbReference type="EMBL" id="KZ821627">
    <property type="protein sequence ID" value="PYH68217.1"/>
    <property type="molecule type" value="Genomic_DNA"/>
</dbReference>
<feature type="transmembrane region" description="Helical" evidence="8">
    <location>
        <begin position="268"/>
        <end position="292"/>
    </location>
</feature>
<reference evidence="10" key="1">
    <citation type="submission" date="2016-12" db="EMBL/GenBank/DDBJ databases">
        <title>The genomes of Aspergillus section Nigri reveals drivers in fungal speciation.</title>
        <authorList>
            <consortium name="DOE Joint Genome Institute"/>
            <person name="Vesth T.C."/>
            <person name="Nybo J."/>
            <person name="Theobald S."/>
            <person name="Brandl J."/>
            <person name="Frisvad J.C."/>
            <person name="Nielsen K.F."/>
            <person name="Lyhne E.K."/>
            <person name="Kogle M.E."/>
            <person name="Kuo A."/>
            <person name="Riley R."/>
            <person name="Clum A."/>
            <person name="Nolan M."/>
            <person name="Lipzen A."/>
            <person name="Salamov A."/>
            <person name="Henrissat B."/>
            <person name="Wiebenga A."/>
            <person name="De Vries R.P."/>
            <person name="Grigoriev I.V."/>
            <person name="Mortensen U.H."/>
            <person name="Andersen M.R."/>
            <person name="Baker S.E."/>
        </authorList>
    </citation>
    <scope>NUCLEOTIDE SEQUENCE [LARGE SCALE GENOMIC DNA]</scope>
    <source>
        <strain evidence="10">CBS 113365</strain>
    </source>
</reference>
<comment type="subcellular location">
    <subcellularLocation>
        <location evidence="1">Membrane</location>
        <topology evidence="1">Multi-pass membrane protein</topology>
    </subcellularLocation>
</comment>
<evidence type="ECO:0000256" key="8">
    <source>
        <dbReference type="SAM" id="Phobius"/>
    </source>
</evidence>
<dbReference type="InterPro" id="IPR020846">
    <property type="entry name" value="MFS_dom"/>
</dbReference>
<evidence type="ECO:0000256" key="3">
    <source>
        <dbReference type="ARBA" id="ARBA00022448"/>
    </source>
</evidence>
<dbReference type="PROSITE" id="PS50850">
    <property type="entry name" value="MFS"/>
    <property type="match status" value="1"/>
</dbReference>
<keyword evidence="5 8" id="KW-1133">Transmembrane helix</keyword>
<dbReference type="Pfam" id="PF07690">
    <property type="entry name" value="MFS_1"/>
    <property type="match status" value="1"/>
</dbReference>
<dbReference type="PANTHER" id="PTHR23506:SF23">
    <property type="entry name" value="GH10249P"/>
    <property type="match status" value="1"/>
</dbReference>
<proteinExistence type="inferred from homology"/>
<dbReference type="PANTHER" id="PTHR23506">
    <property type="entry name" value="GH10249P"/>
    <property type="match status" value="1"/>
</dbReference>
<comment type="similarity">
    <text evidence="2">Belongs to the major facilitator superfamily. Vesicular transporter family.</text>
</comment>
<evidence type="ECO:0000256" key="1">
    <source>
        <dbReference type="ARBA" id="ARBA00004141"/>
    </source>
</evidence>
<protein>
    <submittedName>
        <fullName evidence="10">MFS general substrate transporter</fullName>
    </submittedName>
</protein>
<dbReference type="InterPro" id="IPR001958">
    <property type="entry name" value="Tet-R_TetA/multi-R_MdtG-like"/>
</dbReference>
<dbReference type="Proteomes" id="UP000248405">
    <property type="component" value="Unassembled WGS sequence"/>
</dbReference>
<dbReference type="GO" id="GO:0016020">
    <property type="term" value="C:membrane"/>
    <property type="evidence" value="ECO:0007669"/>
    <property type="project" value="UniProtKB-SubCell"/>
</dbReference>
<organism evidence="10 11">
    <name type="scientific">Aspergillus vadensis (strain CBS 113365 / IMI 142717 / IBT 24658)</name>
    <dbReference type="NCBI Taxonomy" id="1448311"/>
    <lineage>
        <taxon>Eukaryota</taxon>
        <taxon>Fungi</taxon>
        <taxon>Dikarya</taxon>
        <taxon>Ascomycota</taxon>
        <taxon>Pezizomycotina</taxon>
        <taxon>Eurotiomycetes</taxon>
        <taxon>Eurotiomycetidae</taxon>
        <taxon>Eurotiales</taxon>
        <taxon>Aspergillaceae</taxon>
        <taxon>Aspergillus</taxon>
        <taxon>Aspergillus subgen. Circumdati</taxon>
    </lineage>
</organism>
<evidence type="ECO:0000256" key="2">
    <source>
        <dbReference type="ARBA" id="ARBA00006829"/>
    </source>
</evidence>
<dbReference type="InterPro" id="IPR036259">
    <property type="entry name" value="MFS_trans_sf"/>
</dbReference>
<feature type="transmembrane region" description="Helical" evidence="8">
    <location>
        <begin position="101"/>
        <end position="125"/>
    </location>
</feature>
<keyword evidence="4 8" id="KW-0812">Transmembrane</keyword>
<gene>
    <name evidence="10" type="ORF">BO88DRAFT_464232</name>
</gene>
<dbReference type="OrthoDB" id="5086884at2759"/>